<dbReference type="CDD" id="cd10033">
    <property type="entry name" value="UDG_like"/>
    <property type="match status" value="1"/>
</dbReference>
<feature type="domain" description="Uracil-DNA glycosylase-like" evidence="1">
    <location>
        <begin position="29"/>
        <end position="182"/>
    </location>
</feature>
<sequence length="189" mass="21553">MQKDNLATLINEAKHCSFCSEFLPQPPRPVFSAGYSKLVLIGQAPGQQAHNNSKPFSDQSGVRLRRWLKIDEATFYNPDKLTIMPMGFCFPGYKNGADAPPRKECAPKWHHQFLSIIKPQAIILVGRYAQKYYLPQFKSLSEAMTQCDFSEGLIPLPHPSGRNNRWLAKHPWFESEYLPKAAAYIKRSL</sequence>
<dbReference type="Proteomes" id="UP000470213">
    <property type="component" value="Unassembled WGS sequence"/>
</dbReference>
<keyword evidence="3" id="KW-1185">Reference proteome</keyword>
<evidence type="ECO:0000313" key="2">
    <source>
        <dbReference type="EMBL" id="NDV92579.1"/>
    </source>
</evidence>
<dbReference type="Gene3D" id="3.40.470.10">
    <property type="entry name" value="Uracil-DNA glycosylase-like domain"/>
    <property type="match status" value="1"/>
</dbReference>
<organism evidence="2 3">
    <name type="scientific">Alteromonas profundi</name>
    <dbReference type="NCBI Taxonomy" id="2696062"/>
    <lineage>
        <taxon>Bacteria</taxon>
        <taxon>Pseudomonadati</taxon>
        <taxon>Pseudomonadota</taxon>
        <taxon>Gammaproteobacteria</taxon>
        <taxon>Alteromonadales</taxon>
        <taxon>Alteromonadaceae</taxon>
        <taxon>Alteromonas/Salinimonas group</taxon>
        <taxon>Alteromonas</taxon>
    </lineage>
</organism>
<gene>
    <name evidence="2" type="ORF">GTH32_15500</name>
</gene>
<accession>A0A7X5RMA6</accession>
<protein>
    <submittedName>
        <fullName evidence="2">Uracil-DNA glycosylase family protein</fullName>
    </submittedName>
</protein>
<dbReference type="InterPro" id="IPR036895">
    <property type="entry name" value="Uracil-DNA_glycosylase-like_sf"/>
</dbReference>
<dbReference type="EMBL" id="JAAAWN010000024">
    <property type="protein sequence ID" value="NDV92579.1"/>
    <property type="molecule type" value="Genomic_DNA"/>
</dbReference>
<proteinExistence type="predicted"/>
<dbReference type="PANTHER" id="PTHR42160:SF1">
    <property type="entry name" value="URACIL-DNA GLYCOSYLASE SUPERFAMILY PROTEIN"/>
    <property type="match status" value="1"/>
</dbReference>
<dbReference type="SMART" id="SM00986">
    <property type="entry name" value="UDG"/>
    <property type="match status" value="1"/>
</dbReference>
<dbReference type="AlphaFoldDB" id="A0A7X5RMA6"/>
<evidence type="ECO:0000313" key="3">
    <source>
        <dbReference type="Proteomes" id="UP000470213"/>
    </source>
</evidence>
<dbReference type="SUPFAM" id="SSF52141">
    <property type="entry name" value="Uracil-DNA glycosylase-like"/>
    <property type="match status" value="1"/>
</dbReference>
<dbReference type="SMART" id="SM00987">
    <property type="entry name" value="UreE_C"/>
    <property type="match status" value="1"/>
</dbReference>
<dbReference type="InterPro" id="IPR047124">
    <property type="entry name" value="HI_0220.2"/>
</dbReference>
<dbReference type="Pfam" id="PF03167">
    <property type="entry name" value="UDG"/>
    <property type="match status" value="1"/>
</dbReference>
<evidence type="ECO:0000259" key="1">
    <source>
        <dbReference type="SMART" id="SM00986"/>
    </source>
</evidence>
<dbReference type="InterPro" id="IPR005122">
    <property type="entry name" value="Uracil-DNA_glycosylase-like"/>
</dbReference>
<comment type="caution">
    <text evidence="2">The sequence shown here is derived from an EMBL/GenBank/DDBJ whole genome shotgun (WGS) entry which is preliminary data.</text>
</comment>
<dbReference type="PANTHER" id="PTHR42160">
    <property type="entry name" value="URACIL-DNA GLYCOSYLASE SUPERFAMILY PROTEIN"/>
    <property type="match status" value="1"/>
</dbReference>
<reference evidence="2 3" key="1">
    <citation type="submission" date="2020-01" db="EMBL/GenBank/DDBJ databases">
        <authorList>
            <person name="Chen J."/>
            <person name="Zhu S."/>
            <person name="Yang J."/>
        </authorList>
    </citation>
    <scope>NUCLEOTIDE SEQUENCE [LARGE SCALE GENOMIC DNA]</scope>
    <source>
        <strain evidence="2 3">345S023</strain>
    </source>
</reference>
<name>A0A7X5RMA6_9ALTE</name>